<dbReference type="Pfam" id="PF02949">
    <property type="entry name" value="7tm_6"/>
    <property type="match status" value="1"/>
</dbReference>
<evidence type="ECO:0000256" key="10">
    <source>
        <dbReference type="ARBA" id="ARBA00023180"/>
    </source>
</evidence>
<keyword evidence="11 13" id="KW-0807">Transducer</keyword>
<feature type="transmembrane region" description="Helical" evidence="13">
    <location>
        <begin position="342"/>
        <end position="363"/>
    </location>
</feature>
<dbReference type="GO" id="GO:0004984">
    <property type="term" value="F:olfactory receptor activity"/>
    <property type="evidence" value="ECO:0007669"/>
    <property type="project" value="InterPro"/>
</dbReference>
<evidence type="ECO:0000256" key="9">
    <source>
        <dbReference type="ARBA" id="ARBA00023170"/>
    </source>
</evidence>
<feature type="transmembrane region" description="Helical" evidence="13">
    <location>
        <begin position="454"/>
        <end position="475"/>
    </location>
</feature>
<evidence type="ECO:0000256" key="1">
    <source>
        <dbReference type="ARBA" id="ARBA00004651"/>
    </source>
</evidence>
<evidence type="ECO:0000256" key="7">
    <source>
        <dbReference type="ARBA" id="ARBA00022989"/>
    </source>
</evidence>
<keyword evidence="3 13" id="KW-0716">Sensory transduction</keyword>
<dbReference type="PANTHER" id="PTHR21137:SF9">
    <property type="entry name" value="ODORANT RECEPTOR CORECEPTOR"/>
    <property type="match status" value="1"/>
</dbReference>
<comment type="similarity">
    <text evidence="12">Belongs to the insect chemoreceptor superfamily. Heteromeric odorant receptor channel (TC 1.A.69) family. Orco subfamily.</text>
</comment>
<sequence length="480" mass="54079">MNVQPTKYQGLVADLMPNIRLMQGVGHFLFRYVTGPIFIRKLYSWWNLTMILLQFFSIAANLVMNTGDVNELTANTITTLFFVHSVTKFVFFAVNAEGFYRTLGIWNNPNAHPLFAESDARYHSIALAKMRKLLVMVMTTTVLSVVAWITITFFGDSVKGVLDKETNETYIVEIPRLPIKAWYPWDAMSGPGYVFSFIYQAYFLLFSMCQANLADVLFCSWLLFACEQLQHLKGIMRPLMELSASLDTYRPNSAALFRAISAGSKSELILNEEKDPDSKDFDLSGIYSSKADWGAQFRAPSTLQTFENGMNGEKGNPNGLTRKQEMMVRSAIKYWVERHKHVVRLVSAIGDTYGAALLLHMLTSTIKLTLLAYQATKIDGLNVYGLTVIGYLVYALAQVFLFCIFGNRLIEESSSVMEAAYSCHWYDGSEEAKTFVQIVCQQCQKAMTISGAKFFTVSLDLFASVLGAVVTYFMVLVQLK</sequence>
<evidence type="ECO:0000256" key="11">
    <source>
        <dbReference type="ARBA" id="ARBA00023224"/>
    </source>
</evidence>
<evidence type="ECO:0000256" key="2">
    <source>
        <dbReference type="ARBA" id="ARBA00022475"/>
    </source>
</evidence>
<organism evidence="14">
    <name type="scientific">Culex pipiens pallens</name>
    <name type="common">Mosquito</name>
    <dbReference type="NCBI Taxonomy" id="42434"/>
    <lineage>
        <taxon>Eukaryota</taxon>
        <taxon>Metazoa</taxon>
        <taxon>Ecdysozoa</taxon>
        <taxon>Arthropoda</taxon>
        <taxon>Hexapoda</taxon>
        <taxon>Insecta</taxon>
        <taxon>Pterygota</taxon>
        <taxon>Neoptera</taxon>
        <taxon>Endopterygota</taxon>
        <taxon>Diptera</taxon>
        <taxon>Nematocera</taxon>
        <taxon>Culicoidea</taxon>
        <taxon>Culicidae</taxon>
        <taxon>Culicinae</taxon>
        <taxon>Culicini</taxon>
        <taxon>Culex</taxon>
        <taxon>Culex</taxon>
    </lineage>
</organism>
<dbReference type="GO" id="GO:0007165">
    <property type="term" value="P:signal transduction"/>
    <property type="evidence" value="ECO:0007669"/>
    <property type="project" value="UniProtKB-KW"/>
</dbReference>
<evidence type="ECO:0000256" key="4">
    <source>
        <dbReference type="ARBA" id="ARBA00022610"/>
    </source>
</evidence>
<keyword evidence="4" id="KW-0085">Behavior</keyword>
<dbReference type="GO" id="GO:0005886">
    <property type="term" value="C:plasma membrane"/>
    <property type="evidence" value="ECO:0007669"/>
    <property type="project" value="UniProtKB-SubCell"/>
</dbReference>
<gene>
    <name evidence="14" type="primary">OR7</name>
</gene>
<dbReference type="PANTHER" id="PTHR21137">
    <property type="entry name" value="ODORANT RECEPTOR"/>
    <property type="match status" value="1"/>
</dbReference>
<accession>A0A142CQX1</accession>
<dbReference type="SMR" id="A0A142CQX1"/>
<keyword evidence="8 13" id="KW-0472">Membrane</keyword>
<keyword evidence="7 13" id="KW-1133">Transmembrane helix</keyword>
<feature type="transmembrane region" description="Helical" evidence="13">
    <location>
        <begin position="383"/>
        <end position="405"/>
    </location>
</feature>
<evidence type="ECO:0000256" key="13">
    <source>
        <dbReference type="RuleBase" id="RU351113"/>
    </source>
</evidence>
<evidence type="ECO:0000256" key="12">
    <source>
        <dbReference type="ARBA" id="ARBA00038131"/>
    </source>
</evidence>
<evidence type="ECO:0000256" key="8">
    <source>
        <dbReference type="ARBA" id="ARBA00023136"/>
    </source>
</evidence>
<comment type="subcellular location">
    <subcellularLocation>
        <location evidence="1 13">Cell membrane</location>
        <topology evidence="1 13">Multi-pass membrane protein</topology>
    </subcellularLocation>
</comment>
<dbReference type="GO" id="GO:0005549">
    <property type="term" value="F:odorant binding"/>
    <property type="evidence" value="ECO:0007669"/>
    <property type="project" value="InterPro"/>
</dbReference>
<keyword evidence="5 13" id="KW-0812">Transmembrane</keyword>
<evidence type="ECO:0000256" key="5">
    <source>
        <dbReference type="ARBA" id="ARBA00022692"/>
    </source>
</evidence>
<protein>
    <recommendedName>
        <fullName evidence="13">Odorant receptor</fullName>
    </recommendedName>
</protein>
<feature type="transmembrane region" description="Helical" evidence="13">
    <location>
        <begin position="133"/>
        <end position="154"/>
    </location>
</feature>
<keyword evidence="6 13" id="KW-0552">Olfaction</keyword>
<keyword evidence="9 13" id="KW-0675">Receptor</keyword>
<dbReference type="EMBL" id="KU820896">
    <property type="protein sequence ID" value="AMQ13062.1"/>
    <property type="molecule type" value="mRNA"/>
</dbReference>
<dbReference type="AlphaFoldDB" id="A0A142CQX1"/>
<dbReference type="InterPro" id="IPR004117">
    <property type="entry name" value="7tm6_olfct_rcpt"/>
</dbReference>
<proteinExistence type="evidence at transcript level"/>
<name>A0A142CQX1_CULPA</name>
<reference evidence="14" key="1">
    <citation type="submission" date="2016-02" db="EMBL/GenBank/DDBJ databases">
        <authorList>
            <person name="Wen L."/>
            <person name="He K."/>
            <person name="Yang H."/>
        </authorList>
    </citation>
    <scope>NUCLEOTIDE SEQUENCE</scope>
</reference>
<evidence type="ECO:0000313" key="14">
    <source>
        <dbReference type="EMBL" id="AMQ13062.1"/>
    </source>
</evidence>
<evidence type="ECO:0000256" key="3">
    <source>
        <dbReference type="ARBA" id="ARBA00022606"/>
    </source>
</evidence>
<comment type="caution">
    <text evidence="13">Lacks conserved residue(s) required for the propagation of feature annotation.</text>
</comment>
<feature type="transmembrane region" description="Helical" evidence="13">
    <location>
        <begin position="76"/>
        <end position="94"/>
    </location>
</feature>
<feature type="transmembrane region" description="Helical" evidence="13">
    <location>
        <begin position="45"/>
        <end position="64"/>
    </location>
</feature>
<keyword evidence="10" id="KW-0325">Glycoprotein</keyword>
<keyword evidence="2" id="KW-1003">Cell membrane</keyword>
<evidence type="ECO:0000256" key="6">
    <source>
        <dbReference type="ARBA" id="ARBA00022725"/>
    </source>
</evidence>